<accession>A0A2V3WE21</accession>
<dbReference type="InterPro" id="IPR045087">
    <property type="entry name" value="Cu-oxidase_fam"/>
</dbReference>
<keyword evidence="3" id="KW-0560">Oxidoreductase</keyword>
<dbReference type="PANTHER" id="PTHR48267:SF1">
    <property type="entry name" value="BILIRUBIN OXIDASE"/>
    <property type="match status" value="1"/>
</dbReference>
<gene>
    <name evidence="8" type="ORF">DFR56_101377</name>
</gene>
<feature type="domain" description="Plastocyanin-like" evidence="6">
    <location>
        <begin position="371"/>
        <end position="490"/>
    </location>
</feature>
<dbReference type="Pfam" id="PF07732">
    <property type="entry name" value="Cu-oxidase_3"/>
    <property type="match status" value="1"/>
</dbReference>
<dbReference type="Pfam" id="PF00394">
    <property type="entry name" value="Cu-oxidase"/>
    <property type="match status" value="1"/>
</dbReference>
<dbReference type="PROSITE" id="PS00080">
    <property type="entry name" value="MULTICOPPER_OXIDASE2"/>
    <property type="match status" value="1"/>
</dbReference>
<dbReference type="EMBL" id="QJJQ01000001">
    <property type="protein sequence ID" value="PXW90465.1"/>
    <property type="molecule type" value="Genomic_DNA"/>
</dbReference>
<dbReference type="InterPro" id="IPR001117">
    <property type="entry name" value="Cu-oxidase_2nd"/>
</dbReference>
<keyword evidence="4" id="KW-0732">Signal</keyword>
<dbReference type="PANTHER" id="PTHR48267">
    <property type="entry name" value="CUPREDOXIN SUPERFAMILY PROTEIN"/>
    <property type="match status" value="1"/>
</dbReference>
<evidence type="ECO:0000256" key="4">
    <source>
        <dbReference type="SAM" id="SignalP"/>
    </source>
</evidence>
<dbReference type="SUPFAM" id="SSF49503">
    <property type="entry name" value="Cupredoxins"/>
    <property type="match status" value="3"/>
</dbReference>
<dbReference type="PROSITE" id="PS51257">
    <property type="entry name" value="PROKAR_LIPOPROTEIN"/>
    <property type="match status" value="1"/>
</dbReference>
<evidence type="ECO:0000313" key="9">
    <source>
        <dbReference type="Proteomes" id="UP000247978"/>
    </source>
</evidence>
<feature type="domain" description="Plastocyanin-like" evidence="5">
    <location>
        <begin position="212"/>
        <end position="318"/>
    </location>
</feature>
<dbReference type="GO" id="GO:0005507">
    <property type="term" value="F:copper ion binding"/>
    <property type="evidence" value="ECO:0007669"/>
    <property type="project" value="InterPro"/>
</dbReference>
<dbReference type="CDD" id="cd13890">
    <property type="entry name" value="CuRO_3_CueO_FtsP"/>
    <property type="match status" value="1"/>
</dbReference>
<evidence type="ECO:0000256" key="2">
    <source>
        <dbReference type="ARBA" id="ARBA00022723"/>
    </source>
</evidence>
<evidence type="ECO:0000313" key="8">
    <source>
        <dbReference type="EMBL" id="PXW90465.1"/>
    </source>
</evidence>
<protein>
    <submittedName>
        <fullName evidence="8">FtsP/CotA-like multicopper oxidase with cupredoxin domain</fullName>
    </submittedName>
</protein>
<dbReference type="Gene3D" id="2.60.40.420">
    <property type="entry name" value="Cupredoxins - blue copper proteins"/>
    <property type="match status" value="3"/>
</dbReference>
<feature type="signal peptide" evidence="4">
    <location>
        <begin position="1"/>
        <end position="19"/>
    </location>
</feature>
<evidence type="ECO:0000259" key="7">
    <source>
        <dbReference type="Pfam" id="PF07732"/>
    </source>
</evidence>
<dbReference type="GO" id="GO:0016491">
    <property type="term" value="F:oxidoreductase activity"/>
    <property type="evidence" value="ECO:0007669"/>
    <property type="project" value="UniProtKB-KW"/>
</dbReference>
<keyword evidence="2" id="KW-0479">Metal-binding</keyword>
<dbReference type="Pfam" id="PF07731">
    <property type="entry name" value="Cu-oxidase_2"/>
    <property type="match status" value="1"/>
</dbReference>
<reference evidence="8 9" key="1">
    <citation type="submission" date="2018-05" db="EMBL/GenBank/DDBJ databases">
        <title>Genomic Encyclopedia of Type Strains, Phase IV (KMG-IV): sequencing the most valuable type-strain genomes for metagenomic binning, comparative biology and taxonomic classification.</title>
        <authorList>
            <person name="Goeker M."/>
        </authorList>
    </citation>
    <scope>NUCLEOTIDE SEQUENCE [LARGE SCALE GENOMIC DNA]</scope>
    <source>
        <strain evidence="8 9">DSM 28556</strain>
    </source>
</reference>
<dbReference type="InterPro" id="IPR008972">
    <property type="entry name" value="Cupredoxin"/>
</dbReference>
<comment type="caution">
    <text evidence="8">The sequence shown here is derived from an EMBL/GenBank/DDBJ whole genome shotgun (WGS) entry which is preliminary data.</text>
</comment>
<evidence type="ECO:0000259" key="5">
    <source>
        <dbReference type="Pfam" id="PF00394"/>
    </source>
</evidence>
<name>A0A2V3WE21_9BACI</name>
<dbReference type="CDD" id="cd13867">
    <property type="entry name" value="CuRO_2_CueO_FtsP"/>
    <property type="match status" value="1"/>
</dbReference>
<dbReference type="CDD" id="cd04232">
    <property type="entry name" value="CuRO_1_CueO_FtsP"/>
    <property type="match status" value="1"/>
</dbReference>
<feature type="domain" description="Plastocyanin-like" evidence="7">
    <location>
        <begin position="87"/>
        <end position="200"/>
    </location>
</feature>
<comment type="similarity">
    <text evidence="1">Belongs to the multicopper oxidase family.</text>
</comment>
<dbReference type="OrthoDB" id="9757546at2"/>
<keyword evidence="9" id="KW-1185">Reference proteome</keyword>
<dbReference type="Proteomes" id="UP000247978">
    <property type="component" value="Unassembled WGS sequence"/>
</dbReference>
<organism evidence="8 9">
    <name type="scientific">Pseudogracilibacillus auburnensis</name>
    <dbReference type="NCBI Taxonomy" id="1494959"/>
    <lineage>
        <taxon>Bacteria</taxon>
        <taxon>Bacillati</taxon>
        <taxon>Bacillota</taxon>
        <taxon>Bacilli</taxon>
        <taxon>Bacillales</taxon>
        <taxon>Bacillaceae</taxon>
        <taxon>Pseudogracilibacillus</taxon>
    </lineage>
</organism>
<dbReference type="AlphaFoldDB" id="A0A2V3WE21"/>
<feature type="chain" id="PRO_5038602180" evidence="4">
    <location>
        <begin position="20"/>
        <end position="491"/>
    </location>
</feature>
<evidence type="ECO:0000259" key="6">
    <source>
        <dbReference type="Pfam" id="PF07731"/>
    </source>
</evidence>
<dbReference type="InterPro" id="IPR011707">
    <property type="entry name" value="Cu-oxidase-like_N"/>
</dbReference>
<dbReference type="InterPro" id="IPR002355">
    <property type="entry name" value="Cu_oxidase_Cu_BS"/>
</dbReference>
<evidence type="ECO:0000256" key="3">
    <source>
        <dbReference type="ARBA" id="ARBA00023002"/>
    </source>
</evidence>
<proteinExistence type="inferred from homology"/>
<dbReference type="InterPro" id="IPR011706">
    <property type="entry name" value="Cu-oxidase_C"/>
</dbReference>
<evidence type="ECO:0000256" key="1">
    <source>
        <dbReference type="ARBA" id="ARBA00010609"/>
    </source>
</evidence>
<dbReference type="RefSeq" id="WP_110393725.1">
    <property type="nucleotide sequence ID" value="NZ_JBHUHB010000001.1"/>
</dbReference>
<sequence length="491" mass="55641">MKRIILISMSLTFILILGACSTDPSNMNPFQMMTSSDDRSGSSMMMGHEHGNISLQDSTGENELIIPPILKSDKLEGNDIYYTIEAQKGQTEIFEGFQTETLGYNSTFLGPVMKLKKGQTAHIKLKNSLDEETTFHWHGLIIAGDADGGPHDVIQPGEEKEITFDVQQERATLWFHPHPKGKTAKQVFEGLAGLMYIEDDMDDPYVHGENDFPLIIQDRTFNDQKQLDYETVKNADGTMGETLLINGTLHPRLTVNKEKVRLRLLNGSNMRNYTFKLSNNQSFQQIASDGGLLNEPVELTDIQLTPSERAEIVIDFSKIKENEDVELVMDDGTVLLPFKVKNEENKVQEEIQKPQNPITITKEEMQKEVSKEIVLFGMMQHVTINGKKFDMNRIDFTQKVGETEVWEIYNKPDMMGGMIHPFHIHGTQFKVISINGEDPPENLQGYKDTIALDPGDKAKIAVKFEQEGVFMYHCHILEHEDNGMMGQIKVE</sequence>